<dbReference type="RefSeq" id="WP_171740170.1">
    <property type="nucleotide sequence ID" value="NZ_CP053435.1"/>
</dbReference>
<evidence type="ECO:0000313" key="8">
    <source>
        <dbReference type="EMBL" id="QJW90326.1"/>
    </source>
</evidence>
<evidence type="ECO:0000256" key="7">
    <source>
        <dbReference type="PIRSR" id="PIRSR601765-1"/>
    </source>
</evidence>
<evidence type="ECO:0000256" key="3">
    <source>
        <dbReference type="ARBA" id="ARBA00022723"/>
    </source>
</evidence>
<reference evidence="8 9" key="1">
    <citation type="submission" date="2020-05" db="EMBL/GenBank/DDBJ databases">
        <title>Genome sequencing of Spirosoma sp. TS118.</title>
        <authorList>
            <person name="Lee J.-H."/>
            <person name="Jeong S."/>
            <person name="Zhao L."/>
            <person name="Jung J.-H."/>
            <person name="Kim M.-K."/>
            <person name="Lim S."/>
        </authorList>
    </citation>
    <scope>NUCLEOTIDE SEQUENCE [LARGE SCALE GENOMIC DNA]</scope>
    <source>
        <strain evidence="8 9">TS118</strain>
    </source>
</reference>
<dbReference type="GO" id="GO:0008270">
    <property type="term" value="F:zinc ion binding"/>
    <property type="evidence" value="ECO:0007669"/>
    <property type="project" value="InterPro"/>
</dbReference>
<organism evidence="8 9">
    <name type="scientific">Spirosoma taeanense</name>
    <dbReference type="NCBI Taxonomy" id="2735870"/>
    <lineage>
        <taxon>Bacteria</taxon>
        <taxon>Pseudomonadati</taxon>
        <taxon>Bacteroidota</taxon>
        <taxon>Cytophagia</taxon>
        <taxon>Cytophagales</taxon>
        <taxon>Cytophagaceae</taxon>
        <taxon>Spirosoma</taxon>
    </lineage>
</organism>
<feature type="binding site" evidence="7">
    <location>
        <position position="58"/>
    </location>
    <ligand>
        <name>Zn(2+)</name>
        <dbReference type="ChEBI" id="CHEBI:29105"/>
    </ligand>
</feature>
<accession>A0A6M5YAD3</accession>
<dbReference type="InterPro" id="IPR036874">
    <property type="entry name" value="Carbonic_anhydrase_sf"/>
</dbReference>
<dbReference type="SUPFAM" id="SSF53056">
    <property type="entry name" value="beta-carbonic anhydrase, cab"/>
    <property type="match status" value="1"/>
</dbReference>
<comment type="catalytic activity">
    <reaction evidence="6">
        <text>hydrogencarbonate + H(+) = CO2 + H2O</text>
        <dbReference type="Rhea" id="RHEA:10748"/>
        <dbReference type="ChEBI" id="CHEBI:15377"/>
        <dbReference type="ChEBI" id="CHEBI:15378"/>
        <dbReference type="ChEBI" id="CHEBI:16526"/>
        <dbReference type="ChEBI" id="CHEBI:17544"/>
        <dbReference type="EC" id="4.2.1.1"/>
    </reaction>
</comment>
<feature type="binding site" evidence="7">
    <location>
        <position position="114"/>
    </location>
    <ligand>
        <name>Zn(2+)</name>
        <dbReference type="ChEBI" id="CHEBI:29105"/>
    </ligand>
</feature>
<comment type="cofactor">
    <cofactor evidence="7">
        <name>Zn(2+)</name>
        <dbReference type="ChEBI" id="CHEBI:29105"/>
    </cofactor>
    <text evidence="7">Binds 1 zinc ion per subunit.</text>
</comment>
<dbReference type="GO" id="GO:0004089">
    <property type="term" value="F:carbonate dehydratase activity"/>
    <property type="evidence" value="ECO:0007669"/>
    <property type="project" value="UniProtKB-EC"/>
</dbReference>
<dbReference type="CDD" id="cd03378">
    <property type="entry name" value="beta_CA_cladeC"/>
    <property type="match status" value="1"/>
</dbReference>
<feature type="binding site" evidence="7">
    <location>
        <position position="60"/>
    </location>
    <ligand>
        <name>Zn(2+)</name>
        <dbReference type="ChEBI" id="CHEBI:29105"/>
    </ligand>
</feature>
<dbReference type="Gene3D" id="3.40.1050.10">
    <property type="entry name" value="Carbonic anhydrase"/>
    <property type="match status" value="1"/>
</dbReference>
<dbReference type="KEGG" id="stae:HNV11_13545"/>
<proteinExistence type="inferred from homology"/>
<keyword evidence="5" id="KW-0456">Lyase</keyword>
<dbReference type="Pfam" id="PF00484">
    <property type="entry name" value="Pro_CA"/>
    <property type="match status" value="1"/>
</dbReference>
<dbReference type="NCBIfam" id="NF011765">
    <property type="entry name" value="PRK15219.1"/>
    <property type="match status" value="1"/>
</dbReference>
<dbReference type="AlphaFoldDB" id="A0A6M5YAD3"/>
<dbReference type="PANTHER" id="PTHR11002:SF76">
    <property type="entry name" value="CARBONIC ANHYDRASE"/>
    <property type="match status" value="1"/>
</dbReference>
<gene>
    <name evidence="8" type="ORF">HNV11_13545</name>
</gene>
<feature type="binding site" evidence="7">
    <location>
        <position position="111"/>
    </location>
    <ligand>
        <name>Zn(2+)</name>
        <dbReference type="ChEBI" id="CHEBI:29105"/>
    </ligand>
</feature>
<dbReference type="Proteomes" id="UP000502756">
    <property type="component" value="Chromosome"/>
</dbReference>
<keyword evidence="9" id="KW-1185">Reference proteome</keyword>
<dbReference type="InterPro" id="IPR001765">
    <property type="entry name" value="Carbonic_anhydrase"/>
</dbReference>
<dbReference type="PANTHER" id="PTHR11002">
    <property type="entry name" value="CARBONIC ANHYDRASE"/>
    <property type="match status" value="1"/>
</dbReference>
<keyword evidence="3 7" id="KW-0479">Metal-binding</keyword>
<name>A0A6M5YAD3_9BACT</name>
<dbReference type="EC" id="4.2.1.1" evidence="2"/>
<evidence type="ECO:0000256" key="4">
    <source>
        <dbReference type="ARBA" id="ARBA00022833"/>
    </source>
</evidence>
<evidence type="ECO:0000256" key="6">
    <source>
        <dbReference type="ARBA" id="ARBA00048348"/>
    </source>
</evidence>
<sequence>MNRHSNEFLNNLKPAEALQMLQEGNQRFVNKAGTTPDLLQQVKETSGGQYPFATILSCMDSRTSVELTFNLGIGDVFSIRVAGNVLNEDILGSMEYATKVVGTKIIMVLGHTSCGAIKGACDHAELGHLTQLVNKVIPAIDQETTTQTERNGHNLTFVNHVAELNVRLVMEQITAQSPVIAELVEAGSVQVVGGIYDIATGQVTFLEAPVQA</sequence>
<keyword evidence="4 7" id="KW-0862">Zinc</keyword>
<dbReference type="EMBL" id="CP053435">
    <property type="protein sequence ID" value="QJW90326.1"/>
    <property type="molecule type" value="Genomic_DNA"/>
</dbReference>
<comment type="similarity">
    <text evidence="1">Belongs to the beta-class carbonic anhydrase family.</text>
</comment>
<evidence type="ECO:0000256" key="2">
    <source>
        <dbReference type="ARBA" id="ARBA00012925"/>
    </source>
</evidence>
<evidence type="ECO:0000313" key="9">
    <source>
        <dbReference type="Proteomes" id="UP000502756"/>
    </source>
</evidence>
<dbReference type="SMART" id="SM00947">
    <property type="entry name" value="Pro_CA"/>
    <property type="match status" value="1"/>
</dbReference>
<evidence type="ECO:0000256" key="1">
    <source>
        <dbReference type="ARBA" id="ARBA00006217"/>
    </source>
</evidence>
<evidence type="ECO:0000256" key="5">
    <source>
        <dbReference type="ARBA" id="ARBA00023239"/>
    </source>
</evidence>
<protein>
    <recommendedName>
        <fullName evidence="2">carbonic anhydrase</fullName>
        <ecNumber evidence="2">4.2.1.1</ecNumber>
    </recommendedName>
</protein>